<dbReference type="InterPro" id="IPR038026">
    <property type="entry name" value="MtlR-like_sf"/>
</dbReference>
<dbReference type="Gene3D" id="1.20.120.330">
    <property type="entry name" value="Nucleotidyltransferases domain 2"/>
    <property type="match status" value="1"/>
</dbReference>
<evidence type="ECO:0008006" key="3">
    <source>
        <dbReference type="Google" id="ProtNLM"/>
    </source>
</evidence>
<protein>
    <recommendedName>
        <fullName evidence="3">Mannitol operon repressor</fullName>
    </recommendedName>
</protein>
<name>A0A7D5ZXU7_PSEPU</name>
<dbReference type="InterPro" id="IPR007761">
    <property type="entry name" value="MtlR-like"/>
</dbReference>
<evidence type="ECO:0000313" key="2">
    <source>
        <dbReference type="Proteomes" id="UP000510934"/>
    </source>
</evidence>
<evidence type="ECO:0000313" key="1">
    <source>
        <dbReference type="EMBL" id="QLJ12458.1"/>
    </source>
</evidence>
<dbReference type="Proteomes" id="UP000510934">
    <property type="component" value="Chromosome"/>
</dbReference>
<dbReference type="EMBL" id="CP059052">
    <property type="protein sequence ID" value="QLJ12458.1"/>
    <property type="molecule type" value="Genomic_DNA"/>
</dbReference>
<proteinExistence type="predicted"/>
<dbReference type="PANTHER" id="PTHR37941:SF1">
    <property type="entry name" value="FUMARASE E-RELATED"/>
    <property type="match status" value="1"/>
</dbReference>
<sequence length="176" mass="19952">MKELFLFPSTEELMSESDRGSVIVGAAILEKALTRIIEFEFKKNGLSNRYIVKAFDGNGPLGTLSSRIQIARGFGLISDDAFRDLMMVRKLRNEFAHSDSHCSFGDELVRKQIDSLSFSKGARSQMMNMPVYSALLAMGVKELARFYKYLFCLTVKDIEVSIASTWVDRNRTELTR</sequence>
<dbReference type="RefSeq" id="WP_108078252.1">
    <property type="nucleotide sequence ID" value="NZ_CP059052.1"/>
</dbReference>
<gene>
    <name evidence="1" type="ORF">H0H12_18555</name>
</gene>
<dbReference type="SUPFAM" id="SSF158668">
    <property type="entry name" value="MtlR-like"/>
    <property type="match status" value="1"/>
</dbReference>
<reference evidence="1 2" key="1">
    <citation type="journal article" date="2009" name="Mikrobiologiia">
        <title>[Phenanthren biodegradation and interaction of Pseudomonas putida BS3701 and Burkholderia sp.BS3702 in plant rhizosphere].</title>
        <authorList>
            <person name="Ovchinnikova A.A."/>
            <person name="Vetrova A.A."/>
            <person name="Filonov A.E."/>
            <person name="Boronin A.M."/>
        </authorList>
    </citation>
    <scope>NUCLEOTIDE SEQUENCE [LARGE SCALE GENOMIC DNA]</scope>
    <source>
        <strain evidence="1 2">BS3701</strain>
    </source>
</reference>
<dbReference type="PANTHER" id="PTHR37941">
    <property type="entry name" value="FUMARASE E-RELATED"/>
    <property type="match status" value="1"/>
</dbReference>
<dbReference type="AlphaFoldDB" id="A0A7D5ZXU7"/>
<organism evidence="1 2">
    <name type="scientific">Pseudomonas putida</name>
    <name type="common">Arthrobacter siderocapsulatus</name>
    <dbReference type="NCBI Taxonomy" id="303"/>
    <lineage>
        <taxon>Bacteria</taxon>
        <taxon>Pseudomonadati</taxon>
        <taxon>Pseudomonadota</taxon>
        <taxon>Gammaproteobacteria</taxon>
        <taxon>Pseudomonadales</taxon>
        <taxon>Pseudomonadaceae</taxon>
        <taxon>Pseudomonas</taxon>
    </lineage>
</organism>
<dbReference type="Pfam" id="PF05068">
    <property type="entry name" value="MtlR"/>
    <property type="match status" value="1"/>
</dbReference>
<dbReference type="GO" id="GO:0045892">
    <property type="term" value="P:negative regulation of DNA-templated transcription"/>
    <property type="evidence" value="ECO:0007669"/>
    <property type="project" value="TreeGrafter"/>
</dbReference>
<accession>A0A7D5ZXU7</accession>